<evidence type="ECO:0000256" key="5">
    <source>
        <dbReference type="ARBA" id="ARBA00022827"/>
    </source>
</evidence>
<evidence type="ECO:0000256" key="6">
    <source>
        <dbReference type="ARBA" id="ARBA00023002"/>
    </source>
</evidence>
<evidence type="ECO:0000256" key="3">
    <source>
        <dbReference type="ARBA" id="ARBA00022630"/>
    </source>
</evidence>
<reference evidence="11" key="1">
    <citation type="submission" date="2020-03" db="EMBL/GenBank/DDBJ databases">
        <title>Five strains of Vibrio campbellii isolated from Mariana Trench.</title>
        <authorList>
            <person name="Liang J."/>
            <person name="Zhang X.-H."/>
        </authorList>
    </citation>
    <scope>NUCLEOTIDE SEQUENCE</scope>
    <source>
        <strain evidence="11">LJC014</strain>
    </source>
</reference>
<proteinExistence type="inferred from homology"/>
<feature type="compositionally biased region" description="Polar residues" evidence="9">
    <location>
        <begin position="506"/>
        <end position="528"/>
    </location>
</feature>
<dbReference type="InterPro" id="IPR036188">
    <property type="entry name" value="FAD/NAD-bd_sf"/>
</dbReference>
<dbReference type="AlphaFoldDB" id="A0AAE9SJH5"/>
<protein>
    <recommendedName>
        <fullName evidence="7">Phytoene dehydrogenase</fullName>
    </recommendedName>
</protein>
<comment type="pathway">
    <text evidence="1 8">Carotenoid biosynthesis.</text>
</comment>
<evidence type="ECO:0000313" key="12">
    <source>
        <dbReference type="Proteomes" id="UP001058687"/>
    </source>
</evidence>
<keyword evidence="5" id="KW-0274">FAD</keyword>
<dbReference type="Pfam" id="PF01593">
    <property type="entry name" value="Amino_oxidase"/>
    <property type="match status" value="1"/>
</dbReference>
<sequence length="537" mass="58999">MAHNHSEVSGRAIVIGAGFGGIASALRLCAKGYSVTLVDKGDQLGGRARVFERNGFIFDAGPTVITAPFLIDELFALFGKKTSQYVSIVPVTPWYRFYFHDNTTFDYGGTLEATLEEIKKISSNDAIGYQNLLATSESIFDIGFTQLSDEPFDNPLSMIRQVPNLIRLGCYKTVWQLVCEHLEHEKLRQAFSIQPLLVGGNPFDTTSIYNLIHFLELKWGVHFAIGGMGALVNGLEKLMLENGINIQLNTEVNSVVSQDGKVSGVEISNGDLMACDVLVSNADPAFLYRRMIAKKDQTLSARLKSRHAKFSMGLFVLYFGTTQKYEDVAHHTIWLGKRYESLLNDIFHDKVLADDFSLYVHRPTATDPNMAPEGCDSFYVLAPVPNLESNVDWETVKNKYSDKIVNALSETLLPGLSDCIVEQFCMTPSDFQCDYNSINGAGFSIAPTLTQSAYFRFHNRGEGLKNLFVVGAGSHPGAGLPGVLCSAKVLDKIVPEVTGNHARGRSSGTLLTNSDTAKPRMNLSSRLSGDNHGKYGS</sequence>
<dbReference type="NCBIfam" id="TIGR02734">
    <property type="entry name" value="crtI_fam"/>
    <property type="match status" value="1"/>
</dbReference>
<dbReference type="InterPro" id="IPR002937">
    <property type="entry name" value="Amino_oxidase"/>
</dbReference>
<dbReference type="GO" id="GO:0016491">
    <property type="term" value="F:oxidoreductase activity"/>
    <property type="evidence" value="ECO:0007669"/>
    <property type="project" value="UniProtKB-KW"/>
</dbReference>
<organism evidence="11 12">
    <name type="scientific">Vibrio campbellii</name>
    <dbReference type="NCBI Taxonomy" id="680"/>
    <lineage>
        <taxon>Bacteria</taxon>
        <taxon>Pseudomonadati</taxon>
        <taxon>Pseudomonadota</taxon>
        <taxon>Gammaproteobacteria</taxon>
        <taxon>Vibrionales</taxon>
        <taxon>Vibrionaceae</taxon>
        <taxon>Vibrio</taxon>
    </lineage>
</organism>
<dbReference type="EMBL" id="CP050467">
    <property type="protein sequence ID" value="UTZ25401.1"/>
    <property type="molecule type" value="Genomic_DNA"/>
</dbReference>
<feature type="domain" description="Amine oxidase" evidence="10">
    <location>
        <begin position="20"/>
        <end position="487"/>
    </location>
</feature>
<keyword evidence="6 8" id="KW-0560">Oxidoreductase</keyword>
<evidence type="ECO:0000259" key="10">
    <source>
        <dbReference type="Pfam" id="PF01593"/>
    </source>
</evidence>
<name>A0AAE9SJH5_9VIBR</name>
<dbReference type="FunFam" id="3.50.50.60:FF:000378">
    <property type="entry name" value="Phytoene desaturase"/>
    <property type="match status" value="1"/>
</dbReference>
<feature type="region of interest" description="Disordered" evidence="9">
    <location>
        <begin position="500"/>
        <end position="537"/>
    </location>
</feature>
<dbReference type="GO" id="GO:0016117">
    <property type="term" value="P:carotenoid biosynthetic process"/>
    <property type="evidence" value="ECO:0007669"/>
    <property type="project" value="UniProtKB-KW"/>
</dbReference>
<evidence type="ECO:0000256" key="2">
    <source>
        <dbReference type="ARBA" id="ARBA00006046"/>
    </source>
</evidence>
<dbReference type="PANTHER" id="PTHR43734">
    <property type="entry name" value="PHYTOENE DESATURASE"/>
    <property type="match status" value="1"/>
</dbReference>
<accession>A0AAE9SJH5</accession>
<gene>
    <name evidence="11" type="primary">crtI</name>
    <name evidence="11" type="ORF">HB761_00780</name>
</gene>
<dbReference type="Proteomes" id="UP001058687">
    <property type="component" value="Chromosome 1"/>
</dbReference>
<comment type="similarity">
    <text evidence="2 8">Belongs to the carotenoid/retinoid oxidoreductase family.</text>
</comment>
<evidence type="ECO:0000256" key="7">
    <source>
        <dbReference type="ARBA" id="ARBA00031986"/>
    </source>
</evidence>
<evidence type="ECO:0000313" key="11">
    <source>
        <dbReference type="EMBL" id="UTZ25401.1"/>
    </source>
</evidence>
<evidence type="ECO:0000256" key="8">
    <source>
        <dbReference type="RuleBase" id="RU362075"/>
    </source>
</evidence>
<dbReference type="SUPFAM" id="SSF51905">
    <property type="entry name" value="FAD/NAD(P)-binding domain"/>
    <property type="match status" value="1"/>
</dbReference>
<dbReference type="PANTHER" id="PTHR43734:SF3">
    <property type="entry name" value="B-CAROTENE KETOLASE"/>
    <property type="match status" value="1"/>
</dbReference>
<evidence type="ECO:0000256" key="1">
    <source>
        <dbReference type="ARBA" id="ARBA00004829"/>
    </source>
</evidence>
<dbReference type="InterPro" id="IPR014105">
    <property type="entry name" value="Carotenoid/retinoid_OxRdtase"/>
</dbReference>
<dbReference type="Gene3D" id="3.50.50.60">
    <property type="entry name" value="FAD/NAD(P)-binding domain"/>
    <property type="match status" value="2"/>
</dbReference>
<keyword evidence="4 8" id="KW-0125">Carotenoid biosynthesis</keyword>
<evidence type="ECO:0000256" key="9">
    <source>
        <dbReference type="SAM" id="MobiDB-lite"/>
    </source>
</evidence>
<keyword evidence="3" id="KW-0285">Flavoprotein</keyword>
<evidence type="ECO:0000256" key="4">
    <source>
        <dbReference type="ARBA" id="ARBA00022746"/>
    </source>
</evidence>
<dbReference type="RefSeq" id="WP_255936698.1">
    <property type="nucleotide sequence ID" value="NZ_CP050467.1"/>
</dbReference>